<gene>
    <name evidence="1" type="ORF">IMG5_055330</name>
</gene>
<dbReference type="EMBL" id="GL983463">
    <property type="protein sequence ID" value="EGR33354.1"/>
    <property type="molecule type" value="Genomic_DNA"/>
</dbReference>
<reference evidence="1 2" key="1">
    <citation type="submission" date="2011-07" db="EMBL/GenBank/DDBJ databases">
        <authorList>
            <person name="Coyne R."/>
            <person name="Brami D."/>
            <person name="Johnson J."/>
            <person name="Hostetler J."/>
            <person name="Hannick L."/>
            <person name="Clark T."/>
            <person name="Cassidy-Hanley D."/>
            <person name="Inman J."/>
        </authorList>
    </citation>
    <scope>NUCLEOTIDE SEQUENCE [LARGE SCALE GENOMIC DNA]</scope>
    <source>
        <strain evidence="1 2">G5</strain>
    </source>
</reference>
<dbReference type="InterPro" id="IPR050600">
    <property type="entry name" value="SETD3_SETD6_MTase"/>
</dbReference>
<name>G0QN52_ICHMU</name>
<dbReference type="STRING" id="857967.G0QN52"/>
<keyword evidence="1" id="KW-0489">Methyltransferase</keyword>
<dbReference type="SUPFAM" id="SSF82199">
    <property type="entry name" value="SET domain"/>
    <property type="match status" value="1"/>
</dbReference>
<dbReference type="GO" id="GO:0016279">
    <property type="term" value="F:protein-lysine N-methyltransferase activity"/>
    <property type="evidence" value="ECO:0007669"/>
    <property type="project" value="TreeGrafter"/>
</dbReference>
<dbReference type="PANTHER" id="PTHR13271">
    <property type="entry name" value="UNCHARACTERIZED PUTATIVE METHYLTRANSFERASE"/>
    <property type="match status" value="1"/>
</dbReference>
<accession>G0QN52</accession>
<keyword evidence="2" id="KW-1185">Reference proteome</keyword>
<dbReference type="InterPro" id="IPR046341">
    <property type="entry name" value="SET_dom_sf"/>
</dbReference>
<dbReference type="EC" id="2.1.1.127" evidence="1"/>
<dbReference type="AlphaFoldDB" id="G0QN52"/>
<dbReference type="Gene3D" id="3.90.1410.10">
    <property type="entry name" value="set domain protein methyltransferase, domain 1"/>
    <property type="match status" value="1"/>
</dbReference>
<dbReference type="RefSeq" id="XP_004037340.1">
    <property type="nucleotide sequence ID" value="XM_004037292.1"/>
</dbReference>
<dbReference type="OrthoDB" id="341421at2759"/>
<keyword evidence="1" id="KW-0808">Transferase</keyword>
<evidence type="ECO:0000313" key="1">
    <source>
        <dbReference type="EMBL" id="EGR33354.1"/>
    </source>
</evidence>
<dbReference type="Proteomes" id="UP000008983">
    <property type="component" value="Unassembled WGS sequence"/>
</dbReference>
<sequence>MKYDELNIELTQKAQNDQNYIRYIKWLKDGGAIFDNIEFPVAFGPTGYIGVIAKEEIPANKVFVAIPNNLLLSTYLVEQSELKVILEENPHLFDLDEDDDAQFNKLALYLMKEKIKGENSFWYPYLQIAPESFTLLDWKEEEVQEIGDHYLYLQYREFRISSYLI</sequence>
<evidence type="ECO:0000313" key="2">
    <source>
        <dbReference type="Proteomes" id="UP000008983"/>
    </source>
</evidence>
<proteinExistence type="predicted"/>
<dbReference type="GO" id="GO:0030785">
    <property type="term" value="F:[ribulose-bisphosphate carboxylase]-lysine N-methyltransferase activity"/>
    <property type="evidence" value="ECO:0007669"/>
    <property type="project" value="UniProtKB-EC"/>
</dbReference>
<dbReference type="PANTHER" id="PTHR13271:SF153">
    <property type="entry name" value="SET DOMAIN-CONTAINING PROTEIN"/>
    <property type="match status" value="1"/>
</dbReference>
<protein>
    <submittedName>
        <fullName evidence="1">SET domain protein</fullName>
        <ecNumber evidence="1">2.1.1.127</ecNumber>
    </submittedName>
</protein>
<organism evidence="1 2">
    <name type="scientific">Ichthyophthirius multifiliis</name>
    <name type="common">White spot disease agent</name>
    <name type="synonym">Ich</name>
    <dbReference type="NCBI Taxonomy" id="5932"/>
    <lineage>
        <taxon>Eukaryota</taxon>
        <taxon>Sar</taxon>
        <taxon>Alveolata</taxon>
        <taxon>Ciliophora</taxon>
        <taxon>Intramacronucleata</taxon>
        <taxon>Oligohymenophorea</taxon>
        <taxon>Hymenostomatida</taxon>
        <taxon>Ophryoglenina</taxon>
        <taxon>Ichthyophthirius</taxon>
    </lineage>
</organism>
<dbReference type="GeneID" id="14909530"/>
<dbReference type="GO" id="GO:0032259">
    <property type="term" value="P:methylation"/>
    <property type="evidence" value="ECO:0007669"/>
    <property type="project" value="UniProtKB-KW"/>
</dbReference>
<dbReference type="InParanoid" id="G0QN52"/>